<reference evidence="5 6" key="2">
    <citation type="journal article" date="2009" name="Stand. Genomic Sci.">
        <title>Complete genome sequence of Staphylothermus marinus Stetter and Fiala 1986 type strain F1.</title>
        <authorList>
            <person name="Anderson I.J."/>
            <person name="Sun H."/>
            <person name="Lapidus A."/>
            <person name="Copeland A."/>
            <person name="Glavina Del Rio T."/>
            <person name="Tice H."/>
            <person name="Dalin E."/>
            <person name="Lucas S."/>
            <person name="Barry K."/>
            <person name="Land M."/>
            <person name="Richardson P."/>
            <person name="Huber H."/>
            <person name="Kyrpides N.C."/>
        </authorList>
    </citation>
    <scope>NUCLEOTIDE SEQUENCE [LARGE SCALE GENOMIC DNA]</scope>
    <source>
        <strain evidence="6">ATCC 43588 / DSM 3639 / JCM 9404 / F1</strain>
    </source>
</reference>
<dbReference type="InterPro" id="IPR014729">
    <property type="entry name" value="Rossmann-like_a/b/a_fold"/>
</dbReference>
<name>A3DLP8_STAMF</name>
<dbReference type="eggNOG" id="arCOG00038">
    <property type="taxonomic scope" value="Archaea"/>
</dbReference>
<dbReference type="Gene3D" id="3.30.2130.30">
    <property type="match status" value="1"/>
</dbReference>
<dbReference type="HOGENOM" id="CLU_037952_4_0_2"/>
<organism evidence="5 6">
    <name type="scientific">Staphylothermus marinus (strain ATCC 43588 / DSM 3639 / JCM 9404 / F1)</name>
    <dbReference type="NCBI Taxonomy" id="399550"/>
    <lineage>
        <taxon>Archaea</taxon>
        <taxon>Thermoproteota</taxon>
        <taxon>Thermoprotei</taxon>
        <taxon>Desulfurococcales</taxon>
        <taxon>Desulfurococcaceae</taxon>
        <taxon>Staphylothermus</taxon>
    </lineage>
</organism>
<evidence type="ECO:0000256" key="3">
    <source>
        <dbReference type="PROSITE-ProRule" id="PRU00529"/>
    </source>
</evidence>
<keyword evidence="6" id="KW-1185">Reference proteome</keyword>
<dbReference type="AlphaFoldDB" id="A3DLP8"/>
<gene>
    <name evidence="5" type="ordered locus">Smar_0447</name>
</gene>
<dbReference type="OrthoDB" id="372227at2157"/>
<feature type="domain" description="THUMP" evidence="4">
    <location>
        <begin position="53"/>
        <end position="152"/>
    </location>
</feature>
<dbReference type="GO" id="GO:0005524">
    <property type="term" value="F:ATP binding"/>
    <property type="evidence" value="ECO:0007669"/>
    <property type="project" value="UniProtKB-KW"/>
</dbReference>
<evidence type="ECO:0000313" key="5">
    <source>
        <dbReference type="EMBL" id="ABN69558.1"/>
    </source>
</evidence>
<dbReference type="RefSeq" id="WP_011838749.1">
    <property type="nucleotide sequence ID" value="NC_009033.1"/>
</dbReference>
<reference evidence="6" key="1">
    <citation type="journal article" date="2009" name="BMC Genomics">
        <title>The complete genome sequence of Staphylothermus marinus reveals differences in sulfur metabolism among heterotrophic Crenarchaeota.</title>
        <authorList>
            <person name="Anderson I.J."/>
            <person name="Dharmarajan L."/>
            <person name="Rodriguez J."/>
            <person name="Hooper S."/>
            <person name="Porat I."/>
            <person name="Ulrich L.E."/>
            <person name="Elkins J.G."/>
            <person name="Mavromatis K."/>
            <person name="Sun H."/>
            <person name="Land M."/>
            <person name="Lapidus A."/>
            <person name="Lucas S."/>
            <person name="Barry K."/>
            <person name="Huber H."/>
            <person name="Zhulin I.B."/>
            <person name="Whitman W.B."/>
            <person name="Mukhopadhyay B."/>
            <person name="Woese C."/>
            <person name="Bristow J."/>
            <person name="Kyrpides N."/>
        </authorList>
    </citation>
    <scope>NUCLEOTIDE SEQUENCE [LARGE SCALE GENOMIC DNA]</scope>
    <source>
        <strain evidence="6">ATCC 43588 / DSM 3639 / JCM 9404 / F1</strain>
    </source>
</reference>
<keyword evidence="2" id="KW-0067">ATP-binding</keyword>
<dbReference type="GO" id="GO:0002937">
    <property type="term" value="P:tRNA 4-thiouridine biosynthesis"/>
    <property type="evidence" value="ECO:0007669"/>
    <property type="project" value="TreeGrafter"/>
</dbReference>
<dbReference type="GO" id="GO:0004810">
    <property type="term" value="F:CCA tRNA nucleotidyltransferase activity"/>
    <property type="evidence" value="ECO:0007669"/>
    <property type="project" value="InterPro"/>
</dbReference>
<dbReference type="InterPro" id="IPR004114">
    <property type="entry name" value="THUMP_dom"/>
</dbReference>
<keyword evidence="3" id="KW-0694">RNA-binding</keyword>
<dbReference type="GO" id="GO:0005829">
    <property type="term" value="C:cytosol"/>
    <property type="evidence" value="ECO:0007669"/>
    <property type="project" value="TreeGrafter"/>
</dbReference>
<proteinExistence type="predicted"/>
<dbReference type="EMBL" id="CP000575">
    <property type="protein sequence ID" value="ABN69558.1"/>
    <property type="molecule type" value="Genomic_DNA"/>
</dbReference>
<dbReference type="STRING" id="399550.Smar_0447"/>
<evidence type="ECO:0000259" key="4">
    <source>
        <dbReference type="PROSITE" id="PS51165"/>
    </source>
</evidence>
<dbReference type="Proteomes" id="UP000000254">
    <property type="component" value="Chromosome"/>
</dbReference>
<keyword evidence="1" id="KW-0547">Nucleotide-binding</keyword>
<dbReference type="SUPFAM" id="SSF143437">
    <property type="entry name" value="THUMP domain-like"/>
    <property type="match status" value="1"/>
</dbReference>
<dbReference type="KEGG" id="smr:Smar_0447"/>
<sequence>MVRYGSVTTKFMVSRLRDSIVRVLNRNNYRYENVDIVGGSRIVVSGLSSTIAEEVAGKLAKVFGVSSTSPVVMVDYNLSMITDVLIDMISHSKPKSIRLRVMGESGYNRLFLEKLLASIIVNEAKTYIDLRSPDEEYIIDIRQGKAYITNKIYRGVGGLPYGVEGCLVVLLSGGVDSSLAAWYAMKRGARIIPVFIDLGKYWSEQARRRFYEALSLVYEWVPWDKIKTYIVRGAEKILESTNIPARLRCLLCKANMYRIASIIADKEECLGIVTGEAVGQVASQTLRNLYILSSISPKPIYRPVAFMDKLEIIEQARKLGFHILSRDVGTCLLRPPHPETSASREDYYILKQALQDTMDIAIKLVNQAEVKYYST</sequence>
<dbReference type="PANTHER" id="PTHR43209:SF1">
    <property type="entry name" value="TRNA SULFURTRANSFERASE"/>
    <property type="match status" value="1"/>
</dbReference>
<evidence type="ECO:0000313" key="6">
    <source>
        <dbReference type="Proteomes" id="UP000000254"/>
    </source>
</evidence>
<dbReference type="GeneID" id="4906596"/>
<dbReference type="SUPFAM" id="SSF52402">
    <property type="entry name" value="Adenine nucleotide alpha hydrolases-like"/>
    <property type="match status" value="1"/>
</dbReference>
<dbReference type="InterPro" id="IPR050102">
    <property type="entry name" value="tRNA_sulfurtransferase_ThiI"/>
</dbReference>
<dbReference type="PROSITE" id="PS51165">
    <property type="entry name" value="THUMP"/>
    <property type="match status" value="1"/>
</dbReference>
<evidence type="ECO:0000256" key="2">
    <source>
        <dbReference type="ARBA" id="ARBA00022840"/>
    </source>
</evidence>
<dbReference type="InterPro" id="IPR020536">
    <property type="entry name" value="ThiI_AANH"/>
</dbReference>
<protein>
    <submittedName>
        <fullName evidence="5">Thiamine biosynthesis protein</fullName>
    </submittedName>
</protein>
<evidence type="ECO:0000256" key="1">
    <source>
        <dbReference type="ARBA" id="ARBA00022741"/>
    </source>
</evidence>
<dbReference type="GO" id="GO:0052837">
    <property type="term" value="P:thiazole biosynthetic process"/>
    <property type="evidence" value="ECO:0007669"/>
    <property type="project" value="TreeGrafter"/>
</dbReference>
<dbReference type="Pfam" id="PF02568">
    <property type="entry name" value="ThiI"/>
    <property type="match status" value="1"/>
</dbReference>
<dbReference type="GO" id="GO:0003723">
    <property type="term" value="F:RNA binding"/>
    <property type="evidence" value="ECO:0007669"/>
    <property type="project" value="UniProtKB-UniRule"/>
</dbReference>
<dbReference type="PANTHER" id="PTHR43209">
    <property type="entry name" value="TRNA SULFURTRANSFERASE"/>
    <property type="match status" value="1"/>
</dbReference>
<accession>A3DLP8</accession>
<dbReference type="Gene3D" id="3.40.50.620">
    <property type="entry name" value="HUPs"/>
    <property type="match status" value="1"/>
</dbReference>